<dbReference type="EMBL" id="GBXM01107957">
    <property type="protein sequence ID" value="JAH00620.1"/>
    <property type="molecule type" value="Transcribed_RNA"/>
</dbReference>
<protein>
    <submittedName>
        <fullName evidence="1">Uncharacterized protein</fullName>
    </submittedName>
</protein>
<evidence type="ECO:0000313" key="1">
    <source>
        <dbReference type="EMBL" id="JAH00620.1"/>
    </source>
</evidence>
<name>A0A0E9P979_ANGAN</name>
<accession>A0A0E9P979</accession>
<organism evidence="1">
    <name type="scientific">Anguilla anguilla</name>
    <name type="common">European freshwater eel</name>
    <name type="synonym">Muraena anguilla</name>
    <dbReference type="NCBI Taxonomy" id="7936"/>
    <lineage>
        <taxon>Eukaryota</taxon>
        <taxon>Metazoa</taxon>
        <taxon>Chordata</taxon>
        <taxon>Craniata</taxon>
        <taxon>Vertebrata</taxon>
        <taxon>Euteleostomi</taxon>
        <taxon>Actinopterygii</taxon>
        <taxon>Neopterygii</taxon>
        <taxon>Teleostei</taxon>
        <taxon>Anguilliformes</taxon>
        <taxon>Anguillidae</taxon>
        <taxon>Anguilla</taxon>
    </lineage>
</organism>
<dbReference type="AlphaFoldDB" id="A0A0E9P979"/>
<proteinExistence type="predicted"/>
<reference evidence="1" key="2">
    <citation type="journal article" date="2015" name="Fish Shellfish Immunol.">
        <title>Early steps in the European eel (Anguilla anguilla)-Vibrio vulnificus interaction in the gills: Role of the RtxA13 toxin.</title>
        <authorList>
            <person name="Callol A."/>
            <person name="Pajuelo D."/>
            <person name="Ebbesson L."/>
            <person name="Teles M."/>
            <person name="MacKenzie S."/>
            <person name="Amaro C."/>
        </authorList>
    </citation>
    <scope>NUCLEOTIDE SEQUENCE</scope>
</reference>
<sequence length="38" mass="4367">MLTSTRQQLYTCALEYMQKFGSVAQFTVQALQMEYSLG</sequence>
<reference evidence="1" key="1">
    <citation type="submission" date="2014-11" db="EMBL/GenBank/DDBJ databases">
        <authorList>
            <person name="Amaro Gonzalez C."/>
        </authorList>
    </citation>
    <scope>NUCLEOTIDE SEQUENCE</scope>
</reference>